<reference evidence="3" key="1">
    <citation type="submission" date="2019-11" db="EMBL/GenBank/DDBJ databases">
        <title>Spread of Macrolides and rifampicin resistant Rhodococcus equi in clinical isolates in the USA.</title>
        <authorList>
            <person name="Alvarez-Narvaez S."/>
            <person name="Huber L."/>
            <person name="Cohen N.D."/>
            <person name="Slovis N."/>
            <person name="Greiter M."/>
            <person name="Giguere S."/>
            <person name="Hart K."/>
        </authorList>
    </citation>
    <scope>NUCLEOTIDE SEQUENCE</scope>
    <source>
        <strain evidence="3">Lh_17</strain>
    </source>
</reference>
<comment type="caution">
    <text evidence="3">The sequence shown here is derived from an EMBL/GenBank/DDBJ whole genome shotgun (WGS) entry which is preliminary data.</text>
</comment>
<proteinExistence type="predicted"/>
<evidence type="ECO:0000256" key="2">
    <source>
        <dbReference type="SAM" id="SignalP"/>
    </source>
</evidence>
<dbReference type="Pfam" id="PF17301">
    <property type="entry name" value="LpqV"/>
    <property type="match status" value="1"/>
</dbReference>
<sequence length="155" mass="15605">MNRTLLAAGAAIALALIAGCSDSETLADEQARPSSSTVSSPTTSSAVASTSTAAPTETGTQGLYEVTDAGLTVAVNVPVVASPAEMAEGCAEAKAVFEMFDTTDVEMVLALMQASEADSTENFTVESEGAPWAEATPQEQAQVIAAVNAAARGEC</sequence>
<protein>
    <recommendedName>
        <fullName evidence="5">Lipoprotein</fullName>
    </recommendedName>
</protein>
<evidence type="ECO:0000256" key="1">
    <source>
        <dbReference type="SAM" id="MobiDB-lite"/>
    </source>
</evidence>
<feature type="signal peptide" evidence="2">
    <location>
        <begin position="1"/>
        <end position="23"/>
    </location>
</feature>
<organism evidence="3 4">
    <name type="scientific">Rhodococcus hoagii</name>
    <name type="common">Corynebacterium equii</name>
    <dbReference type="NCBI Taxonomy" id="43767"/>
    <lineage>
        <taxon>Bacteria</taxon>
        <taxon>Bacillati</taxon>
        <taxon>Actinomycetota</taxon>
        <taxon>Actinomycetes</taxon>
        <taxon>Mycobacteriales</taxon>
        <taxon>Nocardiaceae</taxon>
        <taxon>Prescottella</taxon>
    </lineage>
</organism>
<keyword evidence="2" id="KW-0732">Signal</keyword>
<evidence type="ECO:0000313" key="3">
    <source>
        <dbReference type="EMBL" id="MBM4568004.1"/>
    </source>
</evidence>
<dbReference type="PROSITE" id="PS51257">
    <property type="entry name" value="PROKAR_LIPOPROTEIN"/>
    <property type="match status" value="1"/>
</dbReference>
<evidence type="ECO:0008006" key="5">
    <source>
        <dbReference type="Google" id="ProtNLM"/>
    </source>
</evidence>
<name>A0A9Q2S688_RHOHA</name>
<evidence type="ECO:0000313" key="4">
    <source>
        <dbReference type="Proteomes" id="UP000808906"/>
    </source>
</evidence>
<feature type="region of interest" description="Disordered" evidence="1">
    <location>
        <begin position="27"/>
        <end position="61"/>
    </location>
</feature>
<dbReference type="EMBL" id="WUXR01000017">
    <property type="protein sequence ID" value="MBM4568004.1"/>
    <property type="molecule type" value="Genomic_DNA"/>
</dbReference>
<dbReference type="InterPro" id="IPR020377">
    <property type="entry name" value="Uncharacterised_LpqV"/>
</dbReference>
<dbReference type="AlphaFoldDB" id="A0A9Q2S688"/>
<feature type="chain" id="PRO_5040297351" description="Lipoprotein" evidence="2">
    <location>
        <begin position="24"/>
        <end position="155"/>
    </location>
</feature>
<gene>
    <name evidence="3" type="ORF">GS441_22060</name>
</gene>
<dbReference type="Proteomes" id="UP000808906">
    <property type="component" value="Unassembled WGS sequence"/>
</dbReference>
<feature type="compositionally biased region" description="Low complexity" evidence="1">
    <location>
        <begin position="33"/>
        <end position="56"/>
    </location>
</feature>
<accession>A0A9Q2S688</accession>